<proteinExistence type="inferred from homology"/>
<dbReference type="GO" id="GO:0019776">
    <property type="term" value="F:Atg8-family ligase activity"/>
    <property type="evidence" value="ECO:0007669"/>
    <property type="project" value="TreeGrafter"/>
</dbReference>
<name>A0AAW1TYE3_9CUCU</name>
<keyword evidence="1 4" id="KW-1017">Isopeptide bond</keyword>
<evidence type="ECO:0000313" key="5">
    <source>
        <dbReference type="EMBL" id="KAK9872159.1"/>
    </source>
</evidence>
<dbReference type="InterPro" id="IPR029071">
    <property type="entry name" value="Ubiquitin-like_domsf"/>
</dbReference>
<organism evidence="5 6">
    <name type="scientific">Henosepilachna vigintioctopunctata</name>
    <dbReference type="NCBI Taxonomy" id="420089"/>
    <lineage>
        <taxon>Eukaryota</taxon>
        <taxon>Metazoa</taxon>
        <taxon>Ecdysozoa</taxon>
        <taxon>Arthropoda</taxon>
        <taxon>Hexapoda</taxon>
        <taxon>Insecta</taxon>
        <taxon>Pterygota</taxon>
        <taxon>Neoptera</taxon>
        <taxon>Endopterygota</taxon>
        <taxon>Coleoptera</taxon>
        <taxon>Polyphaga</taxon>
        <taxon>Cucujiformia</taxon>
        <taxon>Coccinelloidea</taxon>
        <taxon>Coccinellidae</taxon>
        <taxon>Epilachninae</taxon>
        <taxon>Epilachnini</taxon>
        <taxon>Henosepilachna</taxon>
    </lineage>
</organism>
<keyword evidence="3 4" id="KW-0072">Autophagy</keyword>
<evidence type="ECO:0000256" key="2">
    <source>
        <dbReference type="ARBA" id="ARBA00022786"/>
    </source>
</evidence>
<accession>A0AAW1TYE3</accession>
<comment type="similarity">
    <text evidence="4">Belongs to the ATG12 family.</text>
</comment>
<evidence type="ECO:0000313" key="6">
    <source>
        <dbReference type="Proteomes" id="UP001431783"/>
    </source>
</evidence>
<evidence type="ECO:0000256" key="3">
    <source>
        <dbReference type="ARBA" id="ARBA00023006"/>
    </source>
</evidence>
<dbReference type="CDD" id="cd01612">
    <property type="entry name" value="Ubl_ATG12"/>
    <property type="match status" value="1"/>
</dbReference>
<dbReference type="GO" id="GO:0097352">
    <property type="term" value="P:autophagosome maturation"/>
    <property type="evidence" value="ECO:0007669"/>
    <property type="project" value="TreeGrafter"/>
</dbReference>
<dbReference type="Proteomes" id="UP001431783">
    <property type="component" value="Unassembled WGS sequence"/>
</dbReference>
<dbReference type="GO" id="GO:0034274">
    <property type="term" value="C:Atg12-Atg5-Atg16 complex"/>
    <property type="evidence" value="ECO:0007669"/>
    <property type="project" value="TreeGrafter"/>
</dbReference>
<sequence length="187" mass="21359">MTVPTNQKNFFANINNEYRFISMLSDKLTAGNITVKQGQDDADILIIETAREKFNGTNTTIVVSEDVDFQNEMQDAQNSLQTMTITEGGEHSVTKKAEVHKIDIFLKPIANAPIMKKQKWSVDSSKPISWILWFVAKYMKLEPEEKLFLYVNQVFAPAPDQILKNLYDCYATEGKLVLHYCKTQAWG</sequence>
<evidence type="ECO:0000256" key="1">
    <source>
        <dbReference type="ARBA" id="ARBA00022499"/>
    </source>
</evidence>
<dbReference type="PANTHER" id="PTHR13385">
    <property type="entry name" value="AUTOPHAGY PROTEIN 12"/>
    <property type="match status" value="1"/>
</dbReference>
<keyword evidence="6" id="KW-1185">Reference proteome</keyword>
<dbReference type="GO" id="GO:0000045">
    <property type="term" value="P:autophagosome assembly"/>
    <property type="evidence" value="ECO:0007669"/>
    <property type="project" value="InterPro"/>
</dbReference>
<comment type="subunit">
    <text evidence="4">Forms a conjugate with ATG5.</text>
</comment>
<dbReference type="SUPFAM" id="SSF54236">
    <property type="entry name" value="Ubiquitin-like"/>
    <property type="match status" value="1"/>
</dbReference>
<gene>
    <name evidence="5" type="ORF">WA026_016213</name>
</gene>
<reference evidence="5 6" key="1">
    <citation type="submission" date="2023-03" db="EMBL/GenBank/DDBJ databases">
        <title>Genome insight into feeding habits of ladybird beetles.</title>
        <authorList>
            <person name="Li H.-S."/>
            <person name="Huang Y.-H."/>
            <person name="Pang H."/>
        </authorList>
    </citation>
    <scope>NUCLEOTIDE SEQUENCE [LARGE SCALE GENOMIC DNA]</scope>
    <source>
        <strain evidence="5">SYSU_2023b</strain>
        <tissue evidence="5">Whole body</tissue>
    </source>
</reference>
<dbReference type="Pfam" id="PF04110">
    <property type="entry name" value="APG12"/>
    <property type="match status" value="1"/>
</dbReference>
<keyword evidence="2 4" id="KW-0833">Ubl conjugation pathway</keyword>
<dbReference type="GO" id="GO:0034045">
    <property type="term" value="C:phagophore assembly site membrane"/>
    <property type="evidence" value="ECO:0007669"/>
    <property type="project" value="TreeGrafter"/>
</dbReference>
<dbReference type="InterPro" id="IPR007242">
    <property type="entry name" value="Atg12"/>
</dbReference>
<dbReference type="FunFam" id="3.10.20.90:FF:000150">
    <property type="entry name" value="Ubiquitin-like protein ATG12"/>
    <property type="match status" value="1"/>
</dbReference>
<dbReference type="PANTHER" id="PTHR13385:SF0">
    <property type="entry name" value="UBIQUITIN-LIKE PROTEIN ATG12"/>
    <property type="match status" value="1"/>
</dbReference>
<comment type="function">
    <text evidence="4">Ubiquitin-like protein involved in autophagic vesicle formation.</text>
</comment>
<dbReference type="EMBL" id="JARQZJ010000009">
    <property type="protein sequence ID" value="KAK9872159.1"/>
    <property type="molecule type" value="Genomic_DNA"/>
</dbReference>
<dbReference type="AlphaFoldDB" id="A0AAW1TYE3"/>
<evidence type="ECO:0000256" key="4">
    <source>
        <dbReference type="RuleBase" id="RU361201"/>
    </source>
</evidence>
<protein>
    <recommendedName>
        <fullName evidence="4">Ubiquitin-like protein ATG12</fullName>
    </recommendedName>
</protein>
<dbReference type="Gene3D" id="3.10.20.90">
    <property type="entry name" value="Phosphatidylinositol 3-kinase Catalytic Subunit, Chain A, domain 1"/>
    <property type="match status" value="1"/>
</dbReference>
<dbReference type="GO" id="GO:0000422">
    <property type="term" value="P:autophagy of mitochondrion"/>
    <property type="evidence" value="ECO:0007669"/>
    <property type="project" value="TreeGrafter"/>
</dbReference>
<comment type="caution">
    <text evidence="5">The sequence shown here is derived from an EMBL/GenBank/DDBJ whole genome shotgun (WGS) entry which is preliminary data.</text>
</comment>
<dbReference type="GO" id="GO:0061723">
    <property type="term" value="P:glycophagy"/>
    <property type="evidence" value="ECO:0007669"/>
    <property type="project" value="TreeGrafter"/>
</dbReference>
<dbReference type="GO" id="GO:0034727">
    <property type="term" value="P:piecemeal microautophagy of the nucleus"/>
    <property type="evidence" value="ECO:0007669"/>
    <property type="project" value="TreeGrafter"/>
</dbReference>
<dbReference type="GO" id="GO:0000421">
    <property type="term" value="C:autophagosome membrane"/>
    <property type="evidence" value="ECO:0007669"/>
    <property type="project" value="TreeGrafter"/>
</dbReference>